<keyword evidence="4" id="KW-1185">Reference proteome</keyword>
<evidence type="ECO:0000256" key="1">
    <source>
        <dbReference type="SAM" id="MobiDB-lite"/>
    </source>
</evidence>
<protein>
    <submittedName>
        <fullName evidence="3">Stc1domain-containing protein</fullName>
    </submittedName>
</protein>
<feature type="region of interest" description="Disordered" evidence="1">
    <location>
        <begin position="176"/>
        <end position="239"/>
    </location>
</feature>
<feature type="compositionally biased region" description="Low complexity" evidence="1">
    <location>
        <begin position="271"/>
        <end position="285"/>
    </location>
</feature>
<feature type="domain" description="Stc1" evidence="2">
    <location>
        <begin position="14"/>
        <end position="95"/>
    </location>
</feature>
<dbReference type="EMBL" id="SPUK01000001">
    <property type="protein sequence ID" value="TQW00335.1"/>
    <property type="molecule type" value="Genomic_DNA"/>
</dbReference>
<dbReference type="Proteomes" id="UP000315783">
    <property type="component" value="Unassembled WGS sequence"/>
</dbReference>
<evidence type="ECO:0000313" key="4">
    <source>
        <dbReference type="Proteomes" id="UP000315783"/>
    </source>
</evidence>
<evidence type="ECO:0000313" key="3">
    <source>
        <dbReference type="EMBL" id="TQW00335.1"/>
    </source>
</evidence>
<dbReference type="InterPro" id="IPR024630">
    <property type="entry name" value="Stc1"/>
</dbReference>
<gene>
    <name evidence="3" type="ORF">IF1G_00266</name>
</gene>
<sequence length="361" mass="39105">MNTPSASGGPSRFRCKVGGEWKDLSQFSNAQQKNLRYLTQTGRPVDAAHSGMTCKQHSAGSRSEMQCEVCMLIKPLHEFSKSSRRNGESQCRRCVAWTEIQEPSLTPGPLETGHISPEEEQQQMLRQRFTLSEDFFPDDDLVPQAPITAFASLGLDESYAKAIGAASISELLSRDRKARYDSRDNSSIGNGNDDDDKDSSAAASTRSMLPPHLRAKYKAASEAASTSAQSTVGDMSLPTTLLDSDSDAASIANRPFNAWGPNGEMERRHAGSASSAPASSSAAVSDDPNVVGDWSHSSGKLAASALPRRGRGGWPKTAETRLSVAELRRAHGDVYQTYFRREIDVQRAVRPLGYGDSDDSD</sequence>
<accession>A0A545VF27</accession>
<dbReference type="STRING" id="43265.A0A545VF27"/>
<proteinExistence type="predicted"/>
<dbReference type="OrthoDB" id="3514033at2759"/>
<reference evidence="3 4" key="1">
    <citation type="journal article" date="2019" name="Appl. Microbiol. Biotechnol.">
        <title>Genome sequence of Isaria javanica and comparative genome analysis insights into family S53 peptidase evolution in fungal entomopathogens.</title>
        <authorList>
            <person name="Lin R."/>
            <person name="Zhang X."/>
            <person name="Xin B."/>
            <person name="Zou M."/>
            <person name="Gao Y."/>
            <person name="Qin F."/>
            <person name="Hu Q."/>
            <person name="Xie B."/>
            <person name="Cheng X."/>
        </authorList>
    </citation>
    <scope>NUCLEOTIDE SEQUENCE [LARGE SCALE GENOMIC DNA]</scope>
    <source>
        <strain evidence="3 4">IJ1G</strain>
    </source>
</reference>
<name>A0A545VF27_9HYPO</name>
<comment type="caution">
    <text evidence="3">The sequence shown here is derived from an EMBL/GenBank/DDBJ whole genome shotgun (WGS) entry which is preliminary data.</text>
</comment>
<dbReference type="Pfam" id="PF12898">
    <property type="entry name" value="Stc1"/>
    <property type="match status" value="1"/>
</dbReference>
<feature type="compositionally biased region" description="Low complexity" evidence="1">
    <location>
        <begin position="220"/>
        <end position="231"/>
    </location>
</feature>
<dbReference type="AlphaFoldDB" id="A0A545VF27"/>
<organism evidence="3 4">
    <name type="scientific">Cordyceps javanica</name>
    <dbReference type="NCBI Taxonomy" id="43265"/>
    <lineage>
        <taxon>Eukaryota</taxon>
        <taxon>Fungi</taxon>
        <taxon>Dikarya</taxon>
        <taxon>Ascomycota</taxon>
        <taxon>Pezizomycotina</taxon>
        <taxon>Sordariomycetes</taxon>
        <taxon>Hypocreomycetidae</taxon>
        <taxon>Hypocreales</taxon>
        <taxon>Cordycipitaceae</taxon>
        <taxon>Cordyceps</taxon>
    </lineage>
</organism>
<evidence type="ECO:0000259" key="2">
    <source>
        <dbReference type="Pfam" id="PF12898"/>
    </source>
</evidence>
<feature type="region of interest" description="Disordered" evidence="1">
    <location>
        <begin position="253"/>
        <end position="296"/>
    </location>
</feature>